<protein>
    <submittedName>
        <fullName evidence="1">Succinate semialdehyde dehydrogenase</fullName>
    </submittedName>
</protein>
<accession>A0ACD3AN58</accession>
<proteinExistence type="predicted"/>
<organism evidence="1 2">
    <name type="scientific">Pluteus cervinus</name>
    <dbReference type="NCBI Taxonomy" id="181527"/>
    <lineage>
        <taxon>Eukaryota</taxon>
        <taxon>Fungi</taxon>
        <taxon>Dikarya</taxon>
        <taxon>Basidiomycota</taxon>
        <taxon>Agaricomycotina</taxon>
        <taxon>Agaricomycetes</taxon>
        <taxon>Agaricomycetidae</taxon>
        <taxon>Agaricales</taxon>
        <taxon>Pluteineae</taxon>
        <taxon>Pluteaceae</taxon>
        <taxon>Pluteus</taxon>
    </lineage>
</organism>
<keyword evidence="2" id="KW-1185">Reference proteome</keyword>
<dbReference type="EMBL" id="ML208408">
    <property type="protein sequence ID" value="TFK66352.1"/>
    <property type="molecule type" value="Genomic_DNA"/>
</dbReference>
<evidence type="ECO:0000313" key="2">
    <source>
        <dbReference type="Proteomes" id="UP000308600"/>
    </source>
</evidence>
<dbReference type="Proteomes" id="UP000308600">
    <property type="component" value="Unassembled WGS sequence"/>
</dbReference>
<reference evidence="1 2" key="1">
    <citation type="journal article" date="2019" name="Nat. Ecol. Evol.">
        <title>Megaphylogeny resolves global patterns of mushroom evolution.</title>
        <authorList>
            <person name="Varga T."/>
            <person name="Krizsan K."/>
            <person name="Foldi C."/>
            <person name="Dima B."/>
            <person name="Sanchez-Garcia M."/>
            <person name="Sanchez-Ramirez S."/>
            <person name="Szollosi G.J."/>
            <person name="Szarkandi J.G."/>
            <person name="Papp V."/>
            <person name="Albert L."/>
            <person name="Andreopoulos W."/>
            <person name="Angelini C."/>
            <person name="Antonin V."/>
            <person name="Barry K.W."/>
            <person name="Bougher N.L."/>
            <person name="Buchanan P."/>
            <person name="Buyck B."/>
            <person name="Bense V."/>
            <person name="Catcheside P."/>
            <person name="Chovatia M."/>
            <person name="Cooper J."/>
            <person name="Damon W."/>
            <person name="Desjardin D."/>
            <person name="Finy P."/>
            <person name="Geml J."/>
            <person name="Haridas S."/>
            <person name="Hughes K."/>
            <person name="Justo A."/>
            <person name="Karasinski D."/>
            <person name="Kautmanova I."/>
            <person name="Kiss B."/>
            <person name="Kocsube S."/>
            <person name="Kotiranta H."/>
            <person name="LaButti K.M."/>
            <person name="Lechner B.E."/>
            <person name="Liimatainen K."/>
            <person name="Lipzen A."/>
            <person name="Lukacs Z."/>
            <person name="Mihaltcheva S."/>
            <person name="Morgado L.N."/>
            <person name="Niskanen T."/>
            <person name="Noordeloos M.E."/>
            <person name="Ohm R.A."/>
            <person name="Ortiz-Santana B."/>
            <person name="Ovrebo C."/>
            <person name="Racz N."/>
            <person name="Riley R."/>
            <person name="Savchenko A."/>
            <person name="Shiryaev A."/>
            <person name="Soop K."/>
            <person name="Spirin V."/>
            <person name="Szebenyi C."/>
            <person name="Tomsovsky M."/>
            <person name="Tulloss R.E."/>
            <person name="Uehling J."/>
            <person name="Grigoriev I.V."/>
            <person name="Vagvolgyi C."/>
            <person name="Papp T."/>
            <person name="Martin F.M."/>
            <person name="Miettinen O."/>
            <person name="Hibbett D.S."/>
            <person name="Nagy L.G."/>
        </authorList>
    </citation>
    <scope>NUCLEOTIDE SEQUENCE [LARGE SCALE GENOMIC DNA]</scope>
    <source>
        <strain evidence="1 2">NL-1719</strain>
    </source>
</reference>
<evidence type="ECO:0000313" key="1">
    <source>
        <dbReference type="EMBL" id="TFK66352.1"/>
    </source>
</evidence>
<sequence>MATQTTITPHTQQPFVTRVYPSESDLDAIVRKASDAQRRWSKVPLKDRITVGRNFMEEFKKMSDEIPMELTLQMGRPVSQCLGEIRGFLDRADYMLSIAEPSLADVPLVDTDKPGFRRFIKRVPLGVVLIIAPWNYPYLVAINSVLPAIISGNSILLKPSPQTPLTAERFSLALSRAGLPEGVVQVIHLSPELTAHVIRNPIINFVSFTGSVSGGHAVAKAAADAIGFTGVALELGGKDPAYVRPDADLKYTVAELVDGAFFNSGQSCCAIERIYVHSSVYDDFVQQYVDLVKVTINSSCSDQLIGALYKTYRLGDPTDSQTNLGPVVSLASAERIRKQVSDAIQAGAKALVPAELFPAAKLGTTFVAPQVLINVDHTMDIMKEESFGPVVGIQKVFSDEEAIKLMNDSPYGLTASIWTKVSENVESEAAFHQIANELEMGTVFLNRCDYLDPALAWTGVKDSGRGVSLSKFGYDQLTQAKSIHMKFTM</sequence>
<name>A0ACD3AN58_9AGAR</name>
<gene>
    <name evidence="1" type="ORF">BDN72DRAFT_889134</name>
</gene>